<dbReference type="AlphaFoldDB" id="A0A934N7B7"/>
<feature type="domain" description="N-acetyltransferase" evidence="3">
    <location>
        <begin position="1"/>
        <end position="116"/>
    </location>
</feature>
<dbReference type="PANTHER" id="PTHR43877:SF1">
    <property type="entry name" value="ACETYLTRANSFERASE"/>
    <property type="match status" value="1"/>
</dbReference>
<dbReference type="PROSITE" id="PS51186">
    <property type="entry name" value="GNAT"/>
    <property type="match status" value="1"/>
</dbReference>
<evidence type="ECO:0000313" key="5">
    <source>
        <dbReference type="Proteomes" id="UP000606991"/>
    </source>
</evidence>
<dbReference type="EMBL" id="JAEKNS010000157">
    <property type="protein sequence ID" value="MBJ7596329.1"/>
    <property type="molecule type" value="Genomic_DNA"/>
</dbReference>
<reference evidence="4 5" key="1">
    <citation type="submission" date="2020-10" db="EMBL/GenBank/DDBJ databases">
        <title>Ca. Dormibacterota MAGs.</title>
        <authorList>
            <person name="Montgomery K."/>
        </authorList>
    </citation>
    <scope>NUCLEOTIDE SEQUENCE [LARGE SCALE GENOMIC DNA]</scope>
    <source>
        <strain evidence="4">SC8812_S17_18</strain>
    </source>
</reference>
<organism evidence="4 5">
    <name type="scientific">Candidatus Aeolococcus gillhamiae</name>
    <dbReference type="NCBI Taxonomy" id="3127015"/>
    <lineage>
        <taxon>Bacteria</taxon>
        <taxon>Bacillati</taxon>
        <taxon>Candidatus Dormiibacterota</taxon>
        <taxon>Candidatus Dormibacteria</taxon>
        <taxon>Candidatus Aeolococcales</taxon>
        <taxon>Candidatus Aeolococcaceae</taxon>
        <taxon>Candidatus Aeolococcus</taxon>
    </lineage>
</organism>
<dbReference type="Gene3D" id="3.40.630.30">
    <property type="match status" value="1"/>
</dbReference>
<evidence type="ECO:0000313" key="4">
    <source>
        <dbReference type="EMBL" id="MBJ7596329.1"/>
    </source>
</evidence>
<accession>A0A934N7B7</accession>
<dbReference type="PANTHER" id="PTHR43877">
    <property type="entry name" value="AMINOALKYLPHOSPHONATE N-ACETYLTRANSFERASE-RELATED-RELATED"/>
    <property type="match status" value="1"/>
</dbReference>
<dbReference type="InterPro" id="IPR000182">
    <property type="entry name" value="GNAT_dom"/>
</dbReference>
<dbReference type="InterPro" id="IPR016181">
    <property type="entry name" value="Acyl_CoA_acyltransferase"/>
</dbReference>
<keyword evidence="1" id="KW-0808">Transferase</keyword>
<dbReference type="CDD" id="cd04301">
    <property type="entry name" value="NAT_SF"/>
    <property type="match status" value="1"/>
</dbReference>
<dbReference type="InterPro" id="IPR050832">
    <property type="entry name" value="Bact_Acetyltransf"/>
</dbReference>
<dbReference type="PROSITE" id="PS51257">
    <property type="entry name" value="PROKAR_LIPOPROTEIN"/>
    <property type="match status" value="1"/>
</dbReference>
<sequence>MRTDDLTVYLAEISGETVGTATVITLPNLTYGCAPTAFVEAVGVSPDHRRRGVATALMARLLDDARFGGCNKVQLLSHKRHATDGAHRLYTALGFSPEAEGFRLYLREVPEAVRAGTDQAR</sequence>
<comment type="caution">
    <text evidence="4">The sequence shown here is derived from an EMBL/GenBank/DDBJ whole genome shotgun (WGS) entry which is preliminary data.</text>
</comment>
<evidence type="ECO:0000259" key="3">
    <source>
        <dbReference type="PROSITE" id="PS51186"/>
    </source>
</evidence>
<dbReference type="Proteomes" id="UP000606991">
    <property type="component" value="Unassembled WGS sequence"/>
</dbReference>
<keyword evidence="2" id="KW-0012">Acyltransferase</keyword>
<evidence type="ECO:0000256" key="1">
    <source>
        <dbReference type="ARBA" id="ARBA00022679"/>
    </source>
</evidence>
<protein>
    <submittedName>
        <fullName evidence="4">GNAT family N-acetyltransferase</fullName>
    </submittedName>
</protein>
<proteinExistence type="predicted"/>
<gene>
    <name evidence="4" type="ORF">JF886_15985</name>
</gene>
<dbReference type="Pfam" id="PF00583">
    <property type="entry name" value="Acetyltransf_1"/>
    <property type="match status" value="1"/>
</dbReference>
<dbReference type="GO" id="GO:0016747">
    <property type="term" value="F:acyltransferase activity, transferring groups other than amino-acyl groups"/>
    <property type="evidence" value="ECO:0007669"/>
    <property type="project" value="InterPro"/>
</dbReference>
<dbReference type="SUPFAM" id="SSF55729">
    <property type="entry name" value="Acyl-CoA N-acyltransferases (Nat)"/>
    <property type="match status" value="1"/>
</dbReference>
<name>A0A934N7B7_9BACT</name>
<evidence type="ECO:0000256" key="2">
    <source>
        <dbReference type="ARBA" id="ARBA00023315"/>
    </source>
</evidence>